<dbReference type="AlphaFoldDB" id="A0A8J3ACV5"/>
<dbReference type="EMBL" id="BMHB01000001">
    <property type="protein sequence ID" value="GGI11582.1"/>
    <property type="molecule type" value="Genomic_DNA"/>
</dbReference>
<evidence type="ECO:0000313" key="2">
    <source>
        <dbReference type="Proteomes" id="UP000626244"/>
    </source>
</evidence>
<dbReference type="RefSeq" id="WP_235821389.1">
    <property type="nucleotide sequence ID" value="NZ_BMHB01000001.1"/>
</dbReference>
<gene>
    <name evidence="1" type="ORF">GCM10007380_08560</name>
</gene>
<comment type="caution">
    <text evidence="1">The sequence shown here is derived from an EMBL/GenBank/DDBJ whole genome shotgun (WGS) entry which is preliminary data.</text>
</comment>
<organism evidence="1 2">
    <name type="scientific">Gottfriedia solisilvae</name>
    <dbReference type="NCBI Taxonomy" id="1516104"/>
    <lineage>
        <taxon>Bacteria</taxon>
        <taxon>Bacillati</taxon>
        <taxon>Bacillota</taxon>
        <taxon>Bacilli</taxon>
        <taxon>Bacillales</taxon>
        <taxon>Bacillaceae</taxon>
        <taxon>Gottfriedia</taxon>
    </lineage>
</organism>
<dbReference type="Proteomes" id="UP000626244">
    <property type="component" value="Unassembled WGS sequence"/>
</dbReference>
<keyword evidence="2" id="KW-1185">Reference proteome</keyword>
<proteinExistence type="predicted"/>
<sequence length="123" mass="14386">MFFSTDSFHDAHVFSLNVKNKFNPNEDEDEKDPTLIEAHLLHSSGEEYLVKWVGVRKFLMDYDIQRNTYADSNEIAFDGERGLDDWIVDEITSYDSEYLCHEIILASDTSILIRCKNIEMEKL</sequence>
<name>A0A8J3ACV5_9BACI</name>
<protein>
    <submittedName>
        <fullName evidence="1">Uncharacterized protein</fullName>
    </submittedName>
</protein>
<reference evidence="2" key="1">
    <citation type="journal article" date="2019" name="Int. J. Syst. Evol. Microbiol.">
        <title>The Global Catalogue of Microorganisms (GCM) 10K type strain sequencing project: providing services to taxonomists for standard genome sequencing and annotation.</title>
        <authorList>
            <consortium name="The Broad Institute Genomics Platform"/>
            <consortium name="The Broad Institute Genome Sequencing Center for Infectious Disease"/>
            <person name="Wu L."/>
            <person name="Ma J."/>
        </authorList>
    </citation>
    <scope>NUCLEOTIDE SEQUENCE [LARGE SCALE GENOMIC DNA]</scope>
    <source>
        <strain evidence="2">CGMCC 1.14993</strain>
    </source>
</reference>
<accession>A0A8J3ACV5</accession>
<evidence type="ECO:0000313" key="1">
    <source>
        <dbReference type="EMBL" id="GGI11582.1"/>
    </source>
</evidence>